<dbReference type="InterPro" id="IPR050281">
    <property type="entry name" value="Flavin_monoamine_oxidase"/>
</dbReference>
<dbReference type="InterPro" id="IPR036188">
    <property type="entry name" value="FAD/NAD-bd_sf"/>
</dbReference>
<dbReference type="Gene3D" id="3.50.50.60">
    <property type="entry name" value="FAD/NAD(P)-binding domain"/>
    <property type="match status" value="1"/>
</dbReference>
<dbReference type="SUPFAM" id="SSF54373">
    <property type="entry name" value="FAD-linked reductases, C-terminal domain"/>
    <property type="match status" value="1"/>
</dbReference>
<name>A0ABN9XPV3_9DINO</name>
<reference evidence="2" key="1">
    <citation type="submission" date="2023-10" db="EMBL/GenBank/DDBJ databases">
        <authorList>
            <person name="Chen Y."/>
            <person name="Shah S."/>
            <person name="Dougan E. K."/>
            <person name="Thang M."/>
            <person name="Chan C."/>
        </authorList>
    </citation>
    <scope>NUCLEOTIDE SEQUENCE [LARGE SCALE GENOMIC DNA]</scope>
</reference>
<dbReference type="SUPFAM" id="SSF51905">
    <property type="entry name" value="FAD/NAD(P)-binding domain"/>
    <property type="match status" value="1"/>
</dbReference>
<dbReference type="InterPro" id="IPR002937">
    <property type="entry name" value="Amino_oxidase"/>
</dbReference>
<accession>A0ABN9XPV3</accession>
<dbReference type="PANTHER" id="PTHR10742">
    <property type="entry name" value="FLAVIN MONOAMINE OXIDASE"/>
    <property type="match status" value="1"/>
</dbReference>
<protein>
    <recommendedName>
        <fullName evidence="1">Amine oxidase domain-containing protein</fullName>
    </recommendedName>
</protein>
<dbReference type="EMBL" id="CAUYUJ010020913">
    <property type="protein sequence ID" value="CAK0901345.1"/>
    <property type="molecule type" value="Genomic_DNA"/>
</dbReference>
<keyword evidence="3" id="KW-1185">Reference proteome</keyword>
<dbReference type="Proteomes" id="UP001189429">
    <property type="component" value="Unassembled WGS sequence"/>
</dbReference>
<dbReference type="PANTHER" id="PTHR10742:SF410">
    <property type="entry name" value="LYSINE-SPECIFIC HISTONE DEMETHYLASE 2"/>
    <property type="match status" value="1"/>
</dbReference>
<evidence type="ECO:0000313" key="2">
    <source>
        <dbReference type="EMBL" id="CAK0901345.1"/>
    </source>
</evidence>
<dbReference type="Pfam" id="PF01593">
    <property type="entry name" value="Amino_oxidase"/>
    <property type="match status" value="1"/>
</dbReference>
<sequence length="111" mass="11128">ALAGAPDSEVVAAVQAYLEGCFGPCPCERSDVTGWEGDPWSLGAYSFYAAGAAPDAIEALAAPSHGGRLLIAGEGADEEFQGSVPAAYLSGARAAEAALSGLRRGWRSAAA</sequence>
<evidence type="ECO:0000259" key="1">
    <source>
        <dbReference type="Pfam" id="PF01593"/>
    </source>
</evidence>
<gene>
    <name evidence="2" type="ORF">PCOR1329_LOCUS78320</name>
</gene>
<evidence type="ECO:0000313" key="3">
    <source>
        <dbReference type="Proteomes" id="UP001189429"/>
    </source>
</evidence>
<feature type="non-terminal residue" evidence="2">
    <location>
        <position position="1"/>
    </location>
</feature>
<proteinExistence type="predicted"/>
<feature type="domain" description="Amine oxidase" evidence="1">
    <location>
        <begin position="2"/>
        <end position="98"/>
    </location>
</feature>
<comment type="caution">
    <text evidence="2">The sequence shown here is derived from an EMBL/GenBank/DDBJ whole genome shotgun (WGS) entry which is preliminary data.</text>
</comment>
<organism evidence="2 3">
    <name type="scientific">Prorocentrum cordatum</name>
    <dbReference type="NCBI Taxonomy" id="2364126"/>
    <lineage>
        <taxon>Eukaryota</taxon>
        <taxon>Sar</taxon>
        <taxon>Alveolata</taxon>
        <taxon>Dinophyceae</taxon>
        <taxon>Prorocentrales</taxon>
        <taxon>Prorocentraceae</taxon>
        <taxon>Prorocentrum</taxon>
    </lineage>
</organism>